<dbReference type="Proteomes" id="UP000265462">
    <property type="component" value="Chromosome"/>
</dbReference>
<sequence>MREKLLHFPCVSRIHSTSERKNPPDFRWEGAKCELERITAISRLDGHPADPLSFELCPIGGAQKNFVLILDTSLLIVIIFNINTLYFITQETVEGGGGKHEKN</sequence>
<keyword evidence="1" id="KW-0812">Transmembrane</keyword>
<organism evidence="2 3">
    <name type="scientific">Bacillus caldolyticus</name>
    <dbReference type="NCBI Taxonomy" id="1394"/>
    <lineage>
        <taxon>Bacteria</taxon>
        <taxon>Bacillati</taxon>
        <taxon>Bacillota</taxon>
        <taxon>Bacilli</taxon>
        <taxon>Bacillales</taxon>
        <taxon>Anoxybacillaceae</taxon>
        <taxon>Geobacillus</taxon>
        <taxon>Geobacillus thermoleovorans group</taxon>
    </lineage>
</organism>
<accession>A0ABN5FRI8</accession>
<name>A0ABN5FRI8_BACCL</name>
<reference evidence="2 3" key="1">
    <citation type="submission" date="2018-02" db="EMBL/GenBank/DDBJ databases">
        <title>Complete genome and methylome analysis of Bacillus caldolyticus.</title>
        <authorList>
            <person name="Fomenkov A.I."/>
            <person name="Mersha F."/>
            <person name="Vincze T."/>
            <person name="Roberts R.J."/>
        </authorList>
    </citation>
    <scope>NUCLEOTIDE SEQUENCE [LARGE SCALE GENOMIC DNA]</scope>
    <source>
        <strain evidence="2 3">NEB414</strain>
    </source>
</reference>
<protein>
    <submittedName>
        <fullName evidence="2">Uncharacterized protein</fullName>
    </submittedName>
</protein>
<evidence type="ECO:0000313" key="3">
    <source>
        <dbReference type="Proteomes" id="UP000265462"/>
    </source>
</evidence>
<evidence type="ECO:0000256" key="1">
    <source>
        <dbReference type="SAM" id="Phobius"/>
    </source>
</evidence>
<keyword evidence="1" id="KW-1133">Transmembrane helix</keyword>
<evidence type="ECO:0000313" key="2">
    <source>
        <dbReference type="EMBL" id="AUI35344.1"/>
    </source>
</evidence>
<proteinExistence type="predicted"/>
<feature type="transmembrane region" description="Helical" evidence="1">
    <location>
        <begin position="66"/>
        <end position="88"/>
    </location>
</feature>
<gene>
    <name evidence="2" type="ORF">CWI35_01375</name>
</gene>
<dbReference type="EMBL" id="CP025074">
    <property type="protein sequence ID" value="AUI35344.1"/>
    <property type="molecule type" value="Genomic_DNA"/>
</dbReference>
<keyword evidence="1" id="KW-0472">Membrane</keyword>
<keyword evidence="3" id="KW-1185">Reference proteome</keyword>